<evidence type="ECO:0000313" key="2">
    <source>
        <dbReference type="EMBL" id="MFC6724673.1"/>
    </source>
</evidence>
<dbReference type="Proteomes" id="UP001596328">
    <property type="component" value="Unassembled WGS sequence"/>
</dbReference>
<reference evidence="2 3" key="1">
    <citation type="journal article" date="2019" name="Int. J. Syst. Evol. Microbiol.">
        <title>The Global Catalogue of Microorganisms (GCM) 10K type strain sequencing project: providing services to taxonomists for standard genome sequencing and annotation.</title>
        <authorList>
            <consortium name="The Broad Institute Genomics Platform"/>
            <consortium name="The Broad Institute Genome Sequencing Center for Infectious Disease"/>
            <person name="Wu L."/>
            <person name="Ma J."/>
        </authorList>
    </citation>
    <scope>NUCLEOTIDE SEQUENCE [LARGE SCALE GENOMIC DNA]</scope>
    <source>
        <strain evidence="2 3">NBRC 111368</strain>
    </source>
</reference>
<dbReference type="AlphaFoldDB" id="A0ABD5RZ60"/>
<keyword evidence="1" id="KW-1133">Transmembrane helix</keyword>
<gene>
    <name evidence="2" type="ORF">ACFQE1_09840</name>
</gene>
<feature type="transmembrane region" description="Helical" evidence="1">
    <location>
        <begin position="168"/>
        <end position="190"/>
    </location>
</feature>
<keyword evidence="1" id="KW-0472">Membrane</keyword>
<feature type="transmembrane region" description="Helical" evidence="1">
    <location>
        <begin position="129"/>
        <end position="148"/>
    </location>
</feature>
<proteinExistence type="predicted"/>
<comment type="caution">
    <text evidence="2">The sequence shown here is derived from an EMBL/GenBank/DDBJ whole genome shotgun (WGS) entry which is preliminary data.</text>
</comment>
<protein>
    <recommendedName>
        <fullName evidence="4">DUF2238 domain-containing protein</fullName>
    </recommendedName>
</protein>
<sequence length="210" mass="22683">MSVSGYVVPDDLEQSVVRLMQLVLLGIAAYGVYTVTPGMVFNGLVPLAITLVPGYLREDRDVSVETGLTFLITAAVLVHAVGSLGPYKQYGWYDQVAHGLSGVVVALTGYAFVRAADLHSEDIHLPRRFVQVYVVLAILAFGVVWEVLEYGSSVVAEQLGMGDVLIQFGWEDIVLDLLFDLVGGVVVALVGARYFSETPADIAEEMDEEG</sequence>
<evidence type="ECO:0000256" key="1">
    <source>
        <dbReference type="SAM" id="Phobius"/>
    </source>
</evidence>
<keyword evidence="1" id="KW-0812">Transmembrane</keyword>
<name>A0ABD5RZ60_9EURY</name>
<feature type="transmembrane region" description="Helical" evidence="1">
    <location>
        <begin position="99"/>
        <end position="117"/>
    </location>
</feature>
<feature type="transmembrane region" description="Helical" evidence="1">
    <location>
        <begin position="68"/>
        <end position="87"/>
    </location>
</feature>
<evidence type="ECO:0008006" key="4">
    <source>
        <dbReference type="Google" id="ProtNLM"/>
    </source>
</evidence>
<dbReference type="InterPro" id="IPR014509">
    <property type="entry name" value="YjdF-like"/>
</dbReference>
<dbReference type="EMBL" id="JBHSWU010000245">
    <property type="protein sequence ID" value="MFC6724673.1"/>
    <property type="molecule type" value="Genomic_DNA"/>
</dbReference>
<keyword evidence="3" id="KW-1185">Reference proteome</keyword>
<accession>A0ABD5RZ60</accession>
<evidence type="ECO:0000313" key="3">
    <source>
        <dbReference type="Proteomes" id="UP001596328"/>
    </source>
</evidence>
<dbReference type="Pfam" id="PF09997">
    <property type="entry name" value="DUF2238"/>
    <property type="match status" value="1"/>
</dbReference>
<organism evidence="2 3">
    <name type="scientific">Halobium palmae</name>
    <dbReference type="NCBI Taxonomy" id="1776492"/>
    <lineage>
        <taxon>Archaea</taxon>
        <taxon>Methanobacteriati</taxon>
        <taxon>Methanobacteriota</taxon>
        <taxon>Stenosarchaea group</taxon>
        <taxon>Halobacteria</taxon>
        <taxon>Halobacteriales</taxon>
        <taxon>Haloferacaceae</taxon>
        <taxon>Halobium</taxon>
    </lineage>
</organism>